<proteinExistence type="predicted"/>
<dbReference type="Proteomes" id="UP000580043">
    <property type="component" value="Unassembled WGS sequence"/>
</dbReference>
<organism evidence="2 3">
    <name type="scientific">Zoogloea dura</name>
    <dbReference type="NCBI Taxonomy" id="2728840"/>
    <lineage>
        <taxon>Bacteria</taxon>
        <taxon>Pseudomonadati</taxon>
        <taxon>Pseudomonadota</taxon>
        <taxon>Betaproteobacteria</taxon>
        <taxon>Rhodocyclales</taxon>
        <taxon>Zoogloeaceae</taxon>
        <taxon>Zoogloea</taxon>
    </lineage>
</organism>
<reference evidence="2 3" key="1">
    <citation type="submission" date="2020-04" db="EMBL/GenBank/DDBJ databases">
        <title>Zoogloea sp. G-4-1-14 isolated from soil.</title>
        <authorList>
            <person name="Dahal R.H."/>
        </authorList>
    </citation>
    <scope>NUCLEOTIDE SEQUENCE [LARGE SCALE GENOMIC DNA]</scope>
    <source>
        <strain evidence="2 3">G-4-1-14</strain>
    </source>
</reference>
<dbReference type="RefSeq" id="WP_169147433.1">
    <property type="nucleotide sequence ID" value="NZ_JABBGA010000019.1"/>
</dbReference>
<gene>
    <name evidence="2" type="ORF">HHL15_19285</name>
</gene>
<feature type="chain" id="PRO_5032558962" description="VCBS repeat-containing protein" evidence="1">
    <location>
        <begin position="23"/>
        <end position="168"/>
    </location>
</feature>
<keyword evidence="1" id="KW-0732">Signal</keyword>
<feature type="signal peptide" evidence="1">
    <location>
        <begin position="1"/>
        <end position="22"/>
    </location>
</feature>
<dbReference type="AlphaFoldDB" id="A0A848GAT4"/>
<evidence type="ECO:0000313" key="3">
    <source>
        <dbReference type="Proteomes" id="UP000580043"/>
    </source>
</evidence>
<evidence type="ECO:0000313" key="2">
    <source>
        <dbReference type="EMBL" id="NML27906.1"/>
    </source>
</evidence>
<name>A0A848GAT4_9RHOO</name>
<comment type="caution">
    <text evidence="2">The sequence shown here is derived from an EMBL/GenBank/DDBJ whole genome shotgun (WGS) entry which is preliminary data.</text>
</comment>
<sequence length="168" mass="17733">MSRVPALLLAGVLCCGGGLARASACADAPAGALSGDVDGDGRPDRVWMQPVGGGLAGRARAYDPWRGQVRAVERGRPTLVVAWGRPVVAGGACALVQNRRFFSTPIWDADPPPLALLARAAPEAQAFAGRQTLRWRGDGILLGTEAGVDILLYWDGRRFRIAYSGEQP</sequence>
<keyword evidence="3" id="KW-1185">Reference proteome</keyword>
<accession>A0A848GAT4</accession>
<evidence type="ECO:0008006" key="4">
    <source>
        <dbReference type="Google" id="ProtNLM"/>
    </source>
</evidence>
<dbReference type="EMBL" id="JABBGA010000019">
    <property type="protein sequence ID" value="NML27906.1"/>
    <property type="molecule type" value="Genomic_DNA"/>
</dbReference>
<protein>
    <recommendedName>
        <fullName evidence="4">VCBS repeat-containing protein</fullName>
    </recommendedName>
</protein>
<evidence type="ECO:0000256" key="1">
    <source>
        <dbReference type="SAM" id="SignalP"/>
    </source>
</evidence>